<organism evidence="13 14">
    <name type="scientific">Heminiphilus faecis</name>
    <dbReference type="NCBI Taxonomy" id="2601703"/>
    <lineage>
        <taxon>Bacteria</taxon>
        <taxon>Pseudomonadati</taxon>
        <taxon>Bacteroidota</taxon>
        <taxon>Bacteroidia</taxon>
        <taxon>Bacteroidales</taxon>
        <taxon>Muribaculaceae</taxon>
        <taxon>Heminiphilus</taxon>
    </lineage>
</organism>
<proteinExistence type="predicted"/>
<dbReference type="InterPro" id="IPR000644">
    <property type="entry name" value="CBS_dom"/>
</dbReference>
<dbReference type="InterPro" id="IPR014743">
    <property type="entry name" value="Cl-channel_core"/>
</dbReference>
<dbReference type="Gene3D" id="3.10.580.10">
    <property type="entry name" value="CBS-domain"/>
    <property type="match status" value="1"/>
</dbReference>
<dbReference type="RefSeq" id="WP_121698269.1">
    <property type="nucleotide sequence ID" value="NZ_JBCLPP010000004.1"/>
</dbReference>
<keyword evidence="14" id="KW-1185">Reference proteome</keyword>
<feature type="transmembrane region" description="Helical" evidence="11">
    <location>
        <begin position="201"/>
        <end position="221"/>
    </location>
</feature>
<keyword evidence="8" id="KW-0868">Chloride</keyword>
<dbReference type="Gene3D" id="1.10.3080.10">
    <property type="entry name" value="Clc chloride channel"/>
    <property type="match status" value="1"/>
</dbReference>
<evidence type="ECO:0000256" key="4">
    <source>
        <dbReference type="ARBA" id="ARBA00022989"/>
    </source>
</evidence>
<dbReference type="EMBL" id="JBCLPP010000004">
    <property type="protein sequence ID" value="MEY8244399.1"/>
    <property type="molecule type" value="Genomic_DNA"/>
</dbReference>
<feature type="transmembrane region" description="Helical" evidence="11">
    <location>
        <begin position="31"/>
        <end position="54"/>
    </location>
</feature>
<keyword evidence="5" id="KW-0406">Ion transport</keyword>
<dbReference type="PANTHER" id="PTHR43427:SF6">
    <property type="entry name" value="CHLORIDE CHANNEL PROTEIN CLC-E"/>
    <property type="match status" value="1"/>
</dbReference>
<feature type="transmembrane region" description="Helical" evidence="11">
    <location>
        <begin position="327"/>
        <end position="345"/>
    </location>
</feature>
<keyword evidence="9" id="KW-0407">Ion channel</keyword>
<sequence length="601" mass="66187">MLSFDCISNRANQWFFSLLQWREKHIKERDFVVMLAFIIGILCGFAALVFKWLIHFISSSLLLNIDVTGGNYLYLLYPLVGIIIASCYVRYVVKDNISHGVTKVLYAISQNKSRLKAHNCYTSVVASSITIGFGGSVGAEGPIVYTGAAIGSNIGQAFRLSPRVLMLLVGCGAAAGLSGIFKAPLAGALFTLEVLMLDLTTVTVMPLLISSVTAATVAYVFTGYDVQFFFTQSENFLPVRIPYAIILGILCGFVSLYFIRVINMMETFYGSIKNHWKKGAIGGILLAILIFVFPPLYGEGYGVITSMLNGDPAAALNGSVFYGDRHLPWVIALYVLCVTLAKAFATSSTNGAGGVGGTFAPALYVGSMAGFCFAFTLNNIGFDIDLSVKNFALMGMAGVMSGVMHAPLMAIFLTAELTGGYDLFLPLLIVSTISYGTIKVFEPYSIYAMRLAKRGELLTHHKDKSVLRLLKINSVIENDFIPVTPDMNLKAMVDVISRSNRNLFPVVDCDEKLMGVVLLDDIRNIMFRPDLYKRMYVSKFMSMPPAKIRIGDPMEDVMKTFDRTGAWNLPVVDENDKYVGFVSKSKIFNSYRRVLRHYSED</sequence>
<keyword evidence="7" id="KW-0869">Chloride channel</keyword>
<evidence type="ECO:0000256" key="3">
    <source>
        <dbReference type="ARBA" id="ARBA00022692"/>
    </source>
</evidence>
<evidence type="ECO:0000256" key="1">
    <source>
        <dbReference type="ARBA" id="ARBA00004141"/>
    </source>
</evidence>
<keyword evidence="3 11" id="KW-0812">Transmembrane</keyword>
<keyword evidence="4 11" id="KW-1133">Transmembrane helix</keyword>
<feature type="transmembrane region" description="Helical" evidence="11">
    <location>
        <begin position="241"/>
        <end position="259"/>
    </location>
</feature>
<protein>
    <submittedName>
        <fullName evidence="13">Chloride channel protein</fullName>
    </submittedName>
</protein>
<dbReference type="SUPFAM" id="SSF54631">
    <property type="entry name" value="CBS-domain pair"/>
    <property type="match status" value="1"/>
</dbReference>
<gene>
    <name evidence="13" type="ORF">AAK873_02050</name>
</gene>
<feature type="transmembrane region" description="Helical" evidence="11">
    <location>
        <begin position="423"/>
        <end position="441"/>
    </location>
</feature>
<dbReference type="InterPro" id="IPR001807">
    <property type="entry name" value="ClC"/>
</dbReference>
<dbReference type="CDD" id="cd00400">
    <property type="entry name" value="Voltage_gated_ClC"/>
    <property type="match status" value="1"/>
</dbReference>
<keyword evidence="10" id="KW-0129">CBS domain</keyword>
<evidence type="ECO:0000259" key="12">
    <source>
        <dbReference type="PROSITE" id="PS51371"/>
    </source>
</evidence>
<dbReference type="InterPro" id="IPR046342">
    <property type="entry name" value="CBS_dom_sf"/>
</dbReference>
<dbReference type="Pfam" id="PF00571">
    <property type="entry name" value="CBS"/>
    <property type="match status" value="2"/>
</dbReference>
<comment type="subcellular location">
    <subcellularLocation>
        <location evidence="1">Membrane</location>
        <topology evidence="1">Multi-pass membrane protein</topology>
    </subcellularLocation>
</comment>
<dbReference type="Proteomes" id="UP001565200">
    <property type="component" value="Unassembled WGS sequence"/>
</dbReference>
<dbReference type="PRINTS" id="PR00762">
    <property type="entry name" value="CLCHANNEL"/>
</dbReference>
<accession>A0ABV4CSM6</accession>
<comment type="caution">
    <text evidence="13">The sequence shown here is derived from an EMBL/GenBank/DDBJ whole genome shotgun (WGS) entry which is preliminary data.</text>
</comment>
<feature type="transmembrane region" description="Helical" evidence="11">
    <location>
        <begin position="390"/>
        <end position="411"/>
    </location>
</feature>
<evidence type="ECO:0000256" key="7">
    <source>
        <dbReference type="ARBA" id="ARBA00023173"/>
    </source>
</evidence>
<feature type="transmembrane region" description="Helical" evidence="11">
    <location>
        <begin position="74"/>
        <end position="93"/>
    </location>
</feature>
<feature type="domain" description="CBS" evidence="12">
    <location>
        <begin position="541"/>
        <end position="601"/>
    </location>
</feature>
<keyword evidence="2" id="KW-0813">Transport</keyword>
<dbReference type="CDD" id="cd02205">
    <property type="entry name" value="CBS_pair_SF"/>
    <property type="match status" value="1"/>
</dbReference>
<evidence type="ECO:0000256" key="9">
    <source>
        <dbReference type="ARBA" id="ARBA00023303"/>
    </source>
</evidence>
<feature type="domain" description="CBS" evidence="12">
    <location>
        <begin position="475"/>
        <end position="534"/>
    </location>
</feature>
<keyword evidence="6 11" id="KW-0472">Membrane</keyword>
<evidence type="ECO:0000256" key="8">
    <source>
        <dbReference type="ARBA" id="ARBA00023214"/>
    </source>
</evidence>
<name>A0ABV4CSM6_9BACT</name>
<reference evidence="13 14" key="1">
    <citation type="submission" date="2024-03" db="EMBL/GenBank/DDBJ databases">
        <title>Mouse gut bacterial collection (mGBC) of GemPharmatech.</title>
        <authorList>
            <person name="He Y."/>
            <person name="Dong L."/>
            <person name="Wu D."/>
            <person name="Gao X."/>
            <person name="Lin Z."/>
        </authorList>
    </citation>
    <scope>NUCLEOTIDE SEQUENCE [LARGE SCALE GENOMIC DNA]</scope>
    <source>
        <strain evidence="13 14">54-13</strain>
    </source>
</reference>
<evidence type="ECO:0000256" key="5">
    <source>
        <dbReference type="ARBA" id="ARBA00023065"/>
    </source>
</evidence>
<evidence type="ECO:0000256" key="10">
    <source>
        <dbReference type="PROSITE-ProRule" id="PRU00703"/>
    </source>
</evidence>
<evidence type="ECO:0000256" key="11">
    <source>
        <dbReference type="SAM" id="Phobius"/>
    </source>
</evidence>
<feature type="transmembrane region" description="Helical" evidence="11">
    <location>
        <begin position="357"/>
        <end position="378"/>
    </location>
</feature>
<dbReference type="Pfam" id="PF00654">
    <property type="entry name" value="Voltage_CLC"/>
    <property type="match status" value="1"/>
</dbReference>
<dbReference type="SMART" id="SM00116">
    <property type="entry name" value="CBS"/>
    <property type="match status" value="2"/>
</dbReference>
<dbReference type="InterPro" id="IPR050368">
    <property type="entry name" value="ClC-type_chloride_channel"/>
</dbReference>
<dbReference type="PANTHER" id="PTHR43427">
    <property type="entry name" value="CHLORIDE CHANNEL PROTEIN CLC-E"/>
    <property type="match status" value="1"/>
</dbReference>
<feature type="transmembrane region" description="Helical" evidence="11">
    <location>
        <begin position="164"/>
        <end position="181"/>
    </location>
</feature>
<dbReference type="SUPFAM" id="SSF81340">
    <property type="entry name" value="Clc chloride channel"/>
    <property type="match status" value="1"/>
</dbReference>
<feature type="transmembrane region" description="Helical" evidence="11">
    <location>
        <begin position="279"/>
        <end position="297"/>
    </location>
</feature>
<evidence type="ECO:0000313" key="13">
    <source>
        <dbReference type="EMBL" id="MEY8244399.1"/>
    </source>
</evidence>
<evidence type="ECO:0000256" key="6">
    <source>
        <dbReference type="ARBA" id="ARBA00023136"/>
    </source>
</evidence>
<evidence type="ECO:0000313" key="14">
    <source>
        <dbReference type="Proteomes" id="UP001565200"/>
    </source>
</evidence>
<evidence type="ECO:0000256" key="2">
    <source>
        <dbReference type="ARBA" id="ARBA00022448"/>
    </source>
</evidence>
<dbReference type="PROSITE" id="PS51371">
    <property type="entry name" value="CBS"/>
    <property type="match status" value="2"/>
</dbReference>